<dbReference type="GO" id="GO:0005506">
    <property type="term" value="F:iron ion binding"/>
    <property type="evidence" value="ECO:0007669"/>
    <property type="project" value="InterPro"/>
</dbReference>
<keyword evidence="8 11" id="KW-0408">Iron</keyword>
<dbReference type="InterPro" id="IPR036396">
    <property type="entry name" value="Cyt_P450_sf"/>
</dbReference>
<evidence type="ECO:0000256" key="7">
    <source>
        <dbReference type="ARBA" id="ARBA00023002"/>
    </source>
</evidence>
<keyword evidence="6" id="KW-1133">Transmembrane helix</keyword>
<evidence type="ECO:0000256" key="9">
    <source>
        <dbReference type="ARBA" id="ARBA00023033"/>
    </source>
</evidence>
<evidence type="ECO:0000256" key="4">
    <source>
        <dbReference type="ARBA" id="ARBA00022692"/>
    </source>
</evidence>
<dbReference type="OrthoDB" id="1470350at2759"/>
<accession>A0A024SHB5</accession>
<evidence type="ECO:0000313" key="13">
    <source>
        <dbReference type="Proteomes" id="UP000024376"/>
    </source>
</evidence>
<keyword evidence="7 11" id="KW-0560">Oxidoreductase</keyword>
<dbReference type="PROSITE" id="PS00086">
    <property type="entry name" value="CYTOCHROME_P450"/>
    <property type="match status" value="1"/>
</dbReference>
<comment type="subcellular location">
    <subcellularLocation>
        <location evidence="2">Membrane</location>
        <topology evidence="2">Single-pass membrane protein</topology>
    </subcellularLocation>
</comment>
<dbReference type="Pfam" id="PF00067">
    <property type="entry name" value="p450"/>
    <property type="match status" value="1"/>
</dbReference>
<name>A0A024SHB5_HYPJR</name>
<keyword evidence="5 11" id="KW-0479">Metal-binding</keyword>
<dbReference type="InterPro" id="IPR047146">
    <property type="entry name" value="Cyt_P450_E_CYP52_fungi"/>
</dbReference>
<dbReference type="PANTHER" id="PTHR24287:SF18">
    <property type="entry name" value="CYTOCHROME P450 MONOOXYGENASE APDE-RELATED"/>
    <property type="match status" value="1"/>
</dbReference>
<dbReference type="Gene3D" id="1.10.630.10">
    <property type="entry name" value="Cytochrome P450"/>
    <property type="match status" value="1"/>
</dbReference>
<evidence type="ECO:0000256" key="5">
    <source>
        <dbReference type="ARBA" id="ARBA00022723"/>
    </source>
</evidence>
<dbReference type="InterPro" id="IPR002974">
    <property type="entry name" value="Cyt_P450_E_CYP52_ascomycetes"/>
</dbReference>
<dbReference type="InterPro" id="IPR017972">
    <property type="entry name" value="Cyt_P450_CS"/>
</dbReference>
<evidence type="ECO:0000313" key="12">
    <source>
        <dbReference type="EMBL" id="ETS03597.1"/>
    </source>
</evidence>
<keyword evidence="10" id="KW-0472">Membrane</keyword>
<evidence type="ECO:0000256" key="11">
    <source>
        <dbReference type="RuleBase" id="RU000461"/>
    </source>
</evidence>
<dbReference type="SUPFAM" id="SSF48264">
    <property type="entry name" value="Cytochrome P450"/>
    <property type="match status" value="1"/>
</dbReference>
<gene>
    <name evidence="12" type="ORF">M419DRAFT_33667</name>
</gene>
<dbReference type="InterPro" id="IPR001128">
    <property type="entry name" value="Cyt_P450"/>
</dbReference>
<dbReference type="PRINTS" id="PR01239">
    <property type="entry name" value="EP450IICYP52"/>
</dbReference>
<dbReference type="EMBL" id="KI911142">
    <property type="protein sequence ID" value="ETS03597.1"/>
    <property type="molecule type" value="Genomic_DNA"/>
</dbReference>
<evidence type="ECO:0000256" key="6">
    <source>
        <dbReference type="ARBA" id="ARBA00022989"/>
    </source>
</evidence>
<evidence type="ECO:0000256" key="2">
    <source>
        <dbReference type="ARBA" id="ARBA00004167"/>
    </source>
</evidence>
<dbReference type="GO" id="GO:0020037">
    <property type="term" value="F:heme binding"/>
    <property type="evidence" value="ECO:0007669"/>
    <property type="project" value="InterPro"/>
</dbReference>
<keyword evidence="9 11" id="KW-0503">Monooxygenase</keyword>
<dbReference type="Proteomes" id="UP000024376">
    <property type="component" value="Unassembled WGS sequence"/>
</dbReference>
<evidence type="ECO:0000256" key="10">
    <source>
        <dbReference type="ARBA" id="ARBA00023136"/>
    </source>
</evidence>
<dbReference type="HOGENOM" id="CLU_001570_27_0_1"/>
<reference evidence="13" key="1">
    <citation type="journal article" date="2013" name="Ind. Biotechnol.">
        <title>Comparative genomics analysis of Trichoderma reesei strains.</title>
        <authorList>
            <person name="Koike H."/>
            <person name="Aerts A."/>
            <person name="LaButti K."/>
            <person name="Grigoriev I.V."/>
            <person name="Baker S.E."/>
        </authorList>
    </citation>
    <scope>NUCLEOTIDE SEQUENCE [LARGE SCALE GENOMIC DNA]</scope>
    <source>
        <strain evidence="13">ATCC 56765 / BCRC 32924 / NRRL 11460 / Rut C-30</strain>
    </source>
</reference>
<evidence type="ECO:0000256" key="8">
    <source>
        <dbReference type="ARBA" id="ARBA00023004"/>
    </source>
</evidence>
<dbReference type="AlphaFoldDB" id="A0A024SHB5"/>
<organism evidence="12 13">
    <name type="scientific">Hypocrea jecorina (strain ATCC 56765 / BCRC 32924 / NRRL 11460 / Rut C-30)</name>
    <name type="common">Trichoderma reesei</name>
    <dbReference type="NCBI Taxonomy" id="1344414"/>
    <lineage>
        <taxon>Eukaryota</taxon>
        <taxon>Fungi</taxon>
        <taxon>Dikarya</taxon>
        <taxon>Ascomycota</taxon>
        <taxon>Pezizomycotina</taxon>
        <taxon>Sordariomycetes</taxon>
        <taxon>Hypocreomycetidae</taxon>
        <taxon>Hypocreales</taxon>
        <taxon>Hypocreaceae</taxon>
        <taxon>Trichoderma</taxon>
    </lineage>
</organism>
<dbReference type="KEGG" id="trr:M419DRAFT_33667"/>
<dbReference type="GO" id="GO:0016712">
    <property type="term" value="F:oxidoreductase activity, acting on paired donors, with incorporation or reduction of molecular oxygen, reduced flavin or flavoprotein as one donor, and incorporation of one atom of oxygen"/>
    <property type="evidence" value="ECO:0007669"/>
    <property type="project" value="InterPro"/>
</dbReference>
<evidence type="ECO:0000256" key="3">
    <source>
        <dbReference type="ARBA" id="ARBA00010617"/>
    </source>
</evidence>
<dbReference type="PANTHER" id="PTHR24287">
    <property type="entry name" value="P450, PUTATIVE (EUROFUNG)-RELATED"/>
    <property type="match status" value="1"/>
</dbReference>
<keyword evidence="11" id="KW-0349">Heme</keyword>
<sequence>MLLPEYVSDLGGSHAVTLAALGVSVLAVLFTRLFNESRKGHEAGCKPVTRVRQWEPFFGLDMVYSQLQALKRNYYLDWLRNLHKGKPKTFAITFMGVKQICTIEGENLKAIQATNFKDFGLEPMRRKTKGAMPFADKGISTTDGKNWEFARFLVKPFFYREVYASIDRVDPYVRKLFGLLPEEDGVTFDIQPLIQRWFLDLTSEFIFGKTMDSMTYPDRANITWTMLDVLRGGRLRIQMYKFLWAFNWNWWLKAVYEVHDFVNVHIRSTYKELAAREQRIRDGLPVGPERVDLLWYMATHVRDEEELRSQLCLVFVPNNDTTSIFISNCIWHLARDHEAWQKLRKEVLDYGDQPITFESLRSMPYLNGVLNESGTPSPDLSLLAHRLTPNNIVQVRACLNDSVLPLGGGPDGKSPLYVNKGDLVSVTKTVMYRDPDIWGPDVDVFRPERFFGVRGNWNFLPFGGGPRRCPAQMMVQTESAYMLFQLAKRYSRLECRDPEPYTAVMRIGPSNINGVKIAFYK</sequence>
<evidence type="ECO:0000256" key="1">
    <source>
        <dbReference type="ARBA" id="ARBA00001971"/>
    </source>
</evidence>
<proteinExistence type="inferred from homology"/>
<protein>
    <submittedName>
        <fullName evidence="12">Cytochrome P450</fullName>
    </submittedName>
</protein>
<comment type="cofactor">
    <cofactor evidence="1">
        <name>heme</name>
        <dbReference type="ChEBI" id="CHEBI:30413"/>
    </cofactor>
</comment>
<comment type="similarity">
    <text evidence="3 11">Belongs to the cytochrome P450 family.</text>
</comment>
<keyword evidence="4" id="KW-0812">Transmembrane</keyword>
<dbReference type="GO" id="GO:0016020">
    <property type="term" value="C:membrane"/>
    <property type="evidence" value="ECO:0007669"/>
    <property type="project" value="UniProtKB-SubCell"/>
</dbReference>